<name>A0A9P7DI48_9AGAM</name>
<reference evidence="1" key="1">
    <citation type="journal article" date="2020" name="New Phytol.">
        <title>Comparative genomics reveals dynamic genome evolution in host specialist ectomycorrhizal fungi.</title>
        <authorList>
            <person name="Lofgren L.A."/>
            <person name="Nguyen N.H."/>
            <person name="Vilgalys R."/>
            <person name="Ruytinx J."/>
            <person name="Liao H.L."/>
            <person name="Branco S."/>
            <person name="Kuo A."/>
            <person name="LaButti K."/>
            <person name="Lipzen A."/>
            <person name="Andreopoulos W."/>
            <person name="Pangilinan J."/>
            <person name="Riley R."/>
            <person name="Hundley H."/>
            <person name="Na H."/>
            <person name="Barry K."/>
            <person name="Grigoriev I.V."/>
            <person name="Stajich J.E."/>
            <person name="Kennedy P.G."/>
        </authorList>
    </citation>
    <scope>NUCLEOTIDE SEQUENCE</scope>
    <source>
        <strain evidence="1">S12</strain>
    </source>
</reference>
<evidence type="ECO:0000313" key="2">
    <source>
        <dbReference type="Proteomes" id="UP000719766"/>
    </source>
</evidence>
<accession>A0A9P7DI48</accession>
<dbReference type="AlphaFoldDB" id="A0A9P7DI48"/>
<evidence type="ECO:0000313" key="1">
    <source>
        <dbReference type="EMBL" id="KAG1793652.1"/>
    </source>
</evidence>
<dbReference type="RefSeq" id="XP_041160050.1">
    <property type="nucleotide sequence ID" value="XM_041306609.1"/>
</dbReference>
<organism evidence="1 2">
    <name type="scientific">Suillus plorans</name>
    <dbReference type="NCBI Taxonomy" id="116603"/>
    <lineage>
        <taxon>Eukaryota</taxon>
        <taxon>Fungi</taxon>
        <taxon>Dikarya</taxon>
        <taxon>Basidiomycota</taxon>
        <taxon>Agaricomycotina</taxon>
        <taxon>Agaricomycetes</taxon>
        <taxon>Agaricomycetidae</taxon>
        <taxon>Boletales</taxon>
        <taxon>Suillineae</taxon>
        <taxon>Suillaceae</taxon>
        <taxon>Suillus</taxon>
    </lineage>
</organism>
<dbReference type="GeneID" id="64600373"/>
<proteinExistence type="predicted"/>
<gene>
    <name evidence="1" type="ORF">HD556DRAFT_1443441</name>
</gene>
<comment type="caution">
    <text evidence="1">The sequence shown here is derived from an EMBL/GenBank/DDBJ whole genome shotgun (WGS) entry which is preliminary data.</text>
</comment>
<dbReference type="Proteomes" id="UP000719766">
    <property type="component" value="Unassembled WGS sequence"/>
</dbReference>
<dbReference type="EMBL" id="JABBWE010000029">
    <property type="protein sequence ID" value="KAG1793652.1"/>
    <property type="molecule type" value="Genomic_DNA"/>
</dbReference>
<keyword evidence="2" id="KW-1185">Reference proteome</keyword>
<protein>
    <submittedName>
        <fullName evidence="1">Uncharacterized protein</fullName>
    </submittedName>
</protein>
<sequence>MKGGYSYAFGPTGDRNDDVEEDIAAFDEALFANPALDPDEIENIDQSFIVNNESQMPKHNGDILACLCSAKDGGLLVATEDRNETEACDTNQEIEQLTENTQACIQEYTSIMKAARKRKCPLNVGATEEDGKHVHLADTEGQPELMLEQMEDKIELTNIYHRPGITQT</sequence>